<dbReference type="RefSeq" id="WP_211333227.1">
    <property type="nucleotide sequence ID" value="NZ_RBIQ01000010.1"/>
</dbReference>
<dbReference type="AlphaFoldDB" id="A0A495DU24"/>
<gene>
    <name evidence="1" type="ORF">CLV91_2860</name>
</gene>
<evidence type="ECO:0000313" key="2">
    <source>
        <dbReference type="Proteomes" id="UP000269412"/>
    </source>
</evidence>
<sequence length="620" mass="71213">MKLKTFIFLIIQILFLKSFGQAWDYNNHRIAISADGNSAPDNEYKWPIGDPDDWGANAAILAVLAKKEMQDNLVHYSYNNFIDAPEGPDSENQNKISCDGGIIRWNFDSSNFFDVTAQKEKAILHLAKEMAKSTAEDPLYFLHAGLSEFVYQAVEKTIDIGGLKALSHVKLISHSGFNEKEKRREWHHTWADIQRISGQRIQYHKIKDQNACSEPDILWCSGKNFSPWYWMRDHKDESLRWLYTRMLAHDTGKADISDVGMLYWLLTEDENGSPEKFKLFLGDGIPNAVQGIALTKKLDENDKFTLEAIKDFPIINIPGYVAPYIDSHRKALAIDASKYQNMYAASKVELTMPRGLYYLTLKTLKEIDGESSYKLIINGELIKEVSNSDTSKDYEVQNHSFRNVRLRAINDIQIAFNSHSNGKVPEGNQFAFSRGRWTELKFHCVEKAVDRSNDSEIIVIEGEKFDLHGQWKMIKDNSASGNKYITYFGANNYKKVDNKETIISQFEISKPGTYTVKWYMRQPLEAEGDKSNDAWINFPDATQIGRGNLKGFYKFVGRSKNIFECNGQLDLHGDQPWMKVKFDKPGFYTLKISGRSKFLQIDKIILYKDITFEQAKLKTK</sequence>
<accession>A0A495DU24</accession>
<reference evidence="1 2" key="1">
    <citation type="submission" date="2018-10" db="EMBL/GenBank/DDBJ databases">
        <title>Genomic Encyclopedia of Archaeal and Bacterial Type Strains, Phase II (KMG-II): from individual species to whole genera.</title>
        <authorList>
            <person name="Goeker M."/>
        </authorList>
    </citation>
    <scope>NUCLEOTIDE SEQUENCE [LARGE SCALE GENOMIC DNA]</scope>
    <source>
        <strain evidence="1 2">DSM 25230</strain>
    </source>
</reference>
<name>A0A495DU24_9FLAO</name>
<comment type="caution">
    <text evidence="1">The sequence shown here is derived from an EMBL/GenBank/DDBJ whole genome shotgun (WGS) entry which is preliminary data.</text>
</comment>
<proteinExistence type="predicted"/>
<evidence type="ECO:0000313" key="1">
    <source>
        <dbReference type="EMBL" id="RKR08090.1"/>
    </source>
</evidence>
<protein>
    <submittedName>
        <fullName evidence="1">Uncharacterized protein</fullName>
    </submittedName>
</protein>
<keyword evidence="2" id="KW-1185">Reference proteome</keyword>
<dbReference type="EMBL" id="RBIQ01000010">
    <property type="protein sequence ID" value="RKR08090.1"/>
    <property type="molecule type" value="Genomic_DNA"/>
</dbReference>
<organism evidence="1 2">
    <name type="scientific">Maribacter vaceletii</name>
    <dbReference type="NCBI Taxonomy" id="1206816"/>
    <lineage>
        <taxon>Bacteria</taxon>
        <taxon>Pseudomonadati</taxon>
        <taxon>Bacteroidota</taxon>
        <taxon>Flavobacteriia</taxon>
        <taxon>Flavobacteriales</taxon>
        <taxon>Flavobacteriaceae</taxon>
        <taxon>Maribacter</taxon>
    </lineage>
</organism>
<dbReference type="Proteomes" id="UP000269412">
    <property type="component" value="Unassembled WGS sequence"/>
</dbReference>